<feature type="binding site" evidence="9">
    <location>
        <position position="47"/>
    </location>
    <ligand>
        <name>[4Fe-4S] cluster</name>
        <dbReference type="ChEBI" id="CHEBI:49883"/>
        <label>1</label>
    </ligand>
</feature>
<dbReference type="GO" id="GO:0009249">
    <property type="term" value="P:protein lipoylation"/>
    <property type="evidence" value="ECO:0007669"/>
    <property type="project" value="UniProtKB-UniRule"/>
</dbReference>
<dbReference type="FunFam" id="3.20.20.70:FF:000040">
    <property type="entry name" value="Lipoyl synthase"/>
    <property type="match status" value="1"/>
</dbReference>
<keyword evidence="3 9" id="KW-0808">Transferase</keyword>
<feature type="binding site" evidence="9">
    <location>
        <position position="75"/>
    </location>
    <ligand>
        <name>[4Fe-4S] cluster</name>
        <dbReference type="ChEBI" id="CHEBI:49883"/>
        <label>2</label>
        <note>4Fe-4S-S-AdoMet</note>
    </ligand>
</feature>
<dbReference type="SFLD" id="SFLDG01058">
    <property type="entry name" value="lipoyl_synthase_like"/>
    <property type="match status" value="1"/>
</dbReference>
<dbReference type="GO" id="GO:0051539">
    <property type="term" value="F:4 iron, 4 sulfur cluster binding"/>
    <property type="evidence" value="ECO:0007669"/>
    <property type="project" value="UniProtKB-UniRule"/>
</dbReference>
<dbReference type="PIRSF" id="PIRSF005963">
    <property type="entry name" value="Lipoyl_synth"/>
    <property type="match status" value="1"/>
</dbReference>
<keyword evidence="7 9" id="KW-0411">Iron-sulfur</keyword>
<name>A0A0C2HLW2_9BACT</name>
<dbReference type="PANTHER" id="PTHR10949">
    <property type="entry name" value="LIPOYL SYNTHASE"/>
    <property type="match status" value="1"/>
</dbReference>
<organism evidence="11 12">
    <name type="scientific">Geoalkalibacter ferrihydriticus DSM 17813</name>
    <dbReference type="NCBI Taxonomy" id="1121915"/>
    <lineage>
        <taxon>Bacteria</taxon>
        <taxon>Pseudomonadati</taxon>
        <taxon>Thermodesulfobacteriota</taxon>
        <taxon>Desulfuromonadia</taxon>
        <taxon>Desulfuromonadales</taxon>
        <taxon>Geoalkalibacteraceae</taxon>
        <taxon>Geoalkalibacter</taxon>
    </lineage>
</organism>
<reference evidence="11 12" key="1">
    <citation type="submission" date="2014-12" db="EMBL/GenBank/DDBJ databases">
        <title>Genomes of Geoalkalibacter ferrihydriticus and Geoalkalibacter subterraneus, two haloalkaliphilic metal-reducing members of the Geobacteraceae.</title>
        <authorList>
            <person name="Badalamenti J.P."/>
            <person name="Torres C.I."/>
            <person name="Krajmalnik-Brown R."/>
            <person name="Bond D.R."/>
        </authorList>
    </citation>
    <scope>NUCLEOTIDE SEQUENCE [LARGE SCALE GENOMIC DNA]</scope>
    <source>
        <strain evidence="11 12">DSM 17813</strain>
    </source>
</reference>
<keyword evidence="1 9" id="KW-0004">4Fe-4S</keyword>
<keyword evidence="4 9" id="KW-0949">S-adenosyl-L-methionine</keyword>
<comment type="subcellular location">
    <subcellularLocation>
        <location evidence="9">Cytoplasm</location>
    </subcellularLocation>
</comment>
<dbReference type="EC" id="2.8.1.8" evidence="9"/>
<dbReference type="HAMAP" id="MF_00206">
    <property type="entry name" value="Lipoyl_synth"/>
    <property type="match status" value="1"/>
</dbReference>
<dbReference type="NCBIfam" id="TIGR00510">
    <property type="entry name" value="lipA"/>
    <property type="match status" value="1"/>
</dbReference>
<evidence type="ECO:0000256" key="1">
    <source>
        <dbReference type="ARBA" id="ARBA00022485"/>
    </source>
</evidence>
<dbReference type="Gene3D" id="3.20.20.70">
    <property type="entry name" value="Aldolase class I"/>
    <property type="match status" value="1"/>
</dbReference>
<evidence type="ECO:0000259" key="10">
    <source>
        <dbReference type="PROSITE" id="PS51918"/>
    </source>
</evidence>
<dbReference type="GO" id="GO:0005737">
    <property type="term" value="C:cytoplasm"/>
    <property type="evidence" value="ECO:0007669"/>
    <property type="project" value="UniProtKB-SubCell"/>
</dbReference>
<dbReference type="SUPFAM" id="SSF102114">
    <property type="entry name" value="Radical SAM enzymes"/>
    <property type="match status" value="1"/>
</dbReference>
<dbReference type="InterPro" id="IPR006638">
    <property type="entry name" value="Elp3/MiaA/NifB-like_rSAM"/>
</dbReference>
<comment type="function">
    <text evidence="9">Catalyzes the radical-mediated insertion of two sulfur atoms into the C-6 and C-8 positions of the octanoyl moiety bound to the lipoyl domains of lipoate-dependent enzymes, thereby converting the octanoylated domains into lipoylated derivatives.</text>
</comment>
<evidence type="ECO:0000256" key="5">
    <source>
        <dbReference type="ARBA" id="ARBA00022723"/>
    </source>
</evidence>
<feature type="binding site" evidence="9">
    <location>
        <position position="42"/>
    </location>
    <ligand>
        <name>[4Fe-4S] cluster</name>
        <dbReference type="ChEBI" id="CHEBI:49883"/>
        <label>1</label>
    </ligand>
</feature>
<proteinExistence type="inferred from homology"/>
<evidence type="ECO:0000256" key="8">
    <source>
        <dbReference type="ARBA" id="ARBA00047326"/>
    </source>
</evidence>
<feature type="binding site" evidence="9">
    <location>
        <position position="53"/>
    </location>
    <ligand>
        <name>[4Fe-4S] cluster</name>
        <dbReference type="ChEBI" id="CHEBI:49883"/>
        <label>1</label>
    </ligand>
</feature>
<protein>
    <recommendedName>
        <fullName evidence="9">Lipoyl synthase</fullName>
        <ecNumber evidence="9">2.8.1.8</ecNumber>
    </recommendedName>
    <alternativeName>
        <fullName evidence="9">Lip-syn</fullName>
        <shortName evidence="9">LS</shortName>
    </alternativeName>
    <alternativeName>
        <fullName evidence="9">Lipoate synthase</fullName>
    </alternativeName>
    <alternativeName>
        <fullName evidence="9">Lipoic acid synthase</fullName>
    </alternativeName>
    <alternativeName>
        <fullName evidence="9">Sulfur insertion protein LipA</fullName>
    </alternativeName>
</protein>
<evidence type="ECO:0000256" key="6">
    <source>
        <dbReference type="ARBA" id="ARBA00023004"/>
    </source>
</evidence>
<evidence type="ECO:0000256" key="9">
    <source>
        <dbReference type="HAMAP-Rule" id="MF_00206"/>
    </source>
</evidence>
<feature type="binding site" evidence="9">
    <location>
        <position position="281"/>
    </location>
    <ligand>
        <name>[4Fe-4S] cluster</name>
        <dbReference type="ChEBI" id="CHEBI:49883"/>
        <label>1</label>
    </ligand>
</feature>
<comment type="catalytic activity">
    <reaction evidence="8 9">
        <text>[[Fe-S] cluster scaffold protein carrying a second [4Fe-4S](2+) cluster] + N(6)-octanoyl-L-lysyl-[protein] + 2 oxidized [2Fe-2S]-[ferredoxin] + 2 S-adenosyl-L-methionine + 4 H(+) = [[Fe-S] cluster scaffold protein] + N(6)-[(R)-dihydrolipoyl]-L-lysyl-[protein] + 4 Fe(3+) + 2 hydrogen sulfide + 2 5'-deoxyadenosine + 2 L-methionine + 2 reduced [2Fe-2S]-[ferredoxin]</text>
        <dbReference type="Rhea" id="RHEA:16585"/>
        <dbReference type="Rhea" id="RHEA-COMP:9928"/>
        <dbReference type="Rhea" id="RHEA-COMP:10000"/>
        <dbReference type="Rhea" id="RHEA-COMP:10001"/>
        <dbReference type="Rhea" id="RHEA-COMP:10475"/>
        <dbReference type="Rhea" id="RHEA-COMP:14568"/>
        <dbReference type="Rhea" id="RHEA-COMP:14569"/>
        <dbReference type="ChEBI" id="CHEBI:15378"/>
        <dbReference type="ChEBI" id="CHEBI:17319"/>
        <dbReference type="ChEBI" id="CHEBI:29034"/>
        <dbReference type="ChEBI" id="CHEBI:29919"/>
        <dbReference type="ChEBI" id="CHEBI:33722"/>
        <dbReference type="ChEBI" id="CHEBI:33737"/>
        <dbReference type="ChEBI" id="CHEBI:33738"/>
        <dbReference type="ChEBI" id="CHEBI:57844"/>
        <dbReference type="ChEBI" id="CHEBI:59789"/>
        <dbReference type="ChEBI" id="CHEBI:78809"/>
        <dbReference type="ChEBI" id="CHEBI:83100"/>
        <dbReference type="EC" id="2.8.1.8"/>
    </reaction>
</comment>
<evidence type="ECO:0000256" key="7">
    <source>
        <dbReference type="ARBA" id="ARBA00023014"/>
    </source>
</evidence>
<gene>
    <name evidence="9" type="primary">lipA</name>
    <name evidence="11" type="ORF">GFER_13805</name>
</gene>
<dbReference type="NCBIfam" id="NF004019">
    <property type="entry name" value="PRK05481.1"/>
    <property type="match status" value="1"/>
</dbReference>
<dbReference type="GO" id="GO:0016992">
    <property type="term" value="F:lipoate synthase activity"/>
    <property type="evidence" value="ECO:0007669"/>
    <property type="project" value="UniProtKB-UniRule"/>
</dbReference>
<comment type="similarity">
    <text evidence="9">Belongs to the radical SAM superfamily. Lipoyl synthase family.</text>
</comment>
<keyword evidence="2 9" id="KW-0963">Cytoplasm</keyword>
<dbReference type="SMART" id="SM00729">
    <property type="entry name" value="Elp3"/>
    <property type="match status" value="1"/>
</dbReference>
<evidence type="ECO:0000256" key="3">
    <source>
        <dbReference type="ARBA" id="ARBA00022679"/>
    </source>
</evidence>
<evidence type="ECO:0000313" key="12">
    <source>
        <dbReference type="Proteomes" id="UP000035068"/>
    </source>
</evidence>
<dbReference type="PANTHER" id="PTHR10949:SF0">
    <property type="entry name" value="LIPOYL SYNTHASE, MITOCHONDRIAL"/>
    <property type="match status" value="1"/>
</dbReference>
<feature type="binding site" evidence="9">
    <location>
        <position position="68"/>
    </location>
    <ligand>
        <name>[4Fe-4S] cluster</name>
        <dbReference type="ChEBI" id="CHEBI:49883"/>
        <label>2</label>
        <note>4Fe-4S-S-AdoMet</note>
    </ligand>
</feature>
<dbReference type="UniPathway" id="UPA00538">
    <property type="reaction ID" value="UER00593"/>
</dbReference>
<evidence type="ECO:0000256" key="2">
    <source>
        <dbReference type="ARBA" id="ARBA00022490"/>
    </source>
</evidence>
<keyword evidence="12" id="KW-1185">Reference proteome</keyword>
<sequence>MPVTMSFPQRQKPDWLKVRLPQGPGWARIDRYHREQGLHTVCRSAACPNQGECWSRGTATFMILGNLCTRTCTFCNVQEGRPVVLDHTEPARVAQAIHELGLRHAVVTSVTRDDLPDGGAAQFARLVHEVRARAPGCRLELLIPDLAGNLHALDVILAAAPDVLGHNVETVPRLYPQTRQGADYQRSLDLLAAAHRRAPQVLTKSGLMLGVGESFEEIFAVLADLRRVGCSLLTLGQYLAPTRHHHPVIRYLRPDEFQQLRQDALALGFVHVEAGPLVRSSYHAEQQFEEAADACKLPKPA</sequence>
<dbReference type="SFLD" id="SFLDF00271">
    <property type="entry name" value="lipoyl_synthase"/>
    <property type="match status" value="1"/>
</dbReference>
<dbReference type="InterPro" id="IPR058240">
    <property type="entry name" value="rSAM_sf"/>
</dbReference>
<feature type="binding site" evidence="9">
    <location>
        <position position="72"/>
    </location>
    <ligand>
        <name>[4Fe-4S] cluster</name>
        <dbReference type="ChEBI" id="CHEBI:49883"/>
        <label>2</label>
        <note>4Fe-4S-S-AdoMet</note>
    </ligand>
</feature>
<accession>A0A0C2HLW2</accession>
<dbReference type="AlphaFoldDB" id="A0A0C2HLW2"/>
<comment type="pathway">
    <text evidence="9">Protein modification; protein lipoylation via endogenous pathway; protein N(6)-(lipoyl)lysine from octanoyl-[acyl-carrier-protein]: step 2/2.</text>
</comment>
<dbReference type="InterPro" id="IPR013785">
    <property type="entry name" value="Aldolase_TIM"/>
</dbReference>
<feature type="domain" description="Radical SAM core" evidence="10">
    <location>
        <begin position="54"/>
        <end position="270"/>
    </location>
</feature>
<evidence type="ECO:0000256" key="4">
    <source>
        <dbReference type="ARBA" id="ARBA00022691"/>
    </source>
</evidence>
<keyword evidence="5 9" id="KW-0479">Metal-binding</keyword>
<dbReference type="EMBL" id="JWJD01000006">
    <property type="protein sequence ID" value="KIH75975.1"/>
    <property type="molecule type" value="Genomic_DNA"/>
</dbReference>
<keyword evidence="6 9" id="KW-0408">Iron</keyword>
<dbReference type="Proteomes" id="UP000035068">
    <property type="component" value="Unassembled WGS sequence"/>
</dbReference>
<comment type="cofactor">
    <cofactor evidence="9">
        <name>[4Fe-4S] cluster</name>
        <dbReference type="ChEBI" id="CHEBI:49883"/>
    </cofactor>
    <text evidence="9">Binds 2 [4Fe-4S] clusters per subunit. One cluster is coordinated with 3 cysteines and an exchangeable S-adenosyl-L-methionine.</text>
</comment>
<dbReference type="PROSITE" id="PS51918">
    <property type="entry name" value="RADICAL_SAM"/>
    <property type="match status" value="1"/>
</dbReference>
<dbReference type="GO" id="GO:0046872">
    <property type="term" value="F:metal ion binding"/>
    <property type="evidence" value="ECO:0007669"/>
    <property type="project" value="UniProtKB-KW"/>
</dbReference>
<comment type="caution">
    <text evidence="11">The sequence shown here is derived from an EMBL/GenBank/DDBJ whole genome shotgun (WGS) entry which is preliminary data.</text>
</comment>
<dbReference type="SFLD" id="SFLDS00029">
    <property type="entry name" value="Radical_SAM"/>
    <property type="match status" value="1"/>
</dbReference>
<dbReference type="InterPro" id="IPR007197">
    <property type="entry name" value="rSAM"/>
</dbReference>
<dbReference type="NCBIfam" id="NF009544">
    <property type="entry name" value="PRK12928.1"/>
    <property type="match status" value="1"/>
</dbReference>
<dbReference type="InterPro" id="IPR003698">
    <property type="entry name" value="Lipoyl_synth"/>
</dbReference>
<evidence type="ECO:0000313" key="11">
    <source>
        <dbReference type="EMBL" id="KIH75975.1"/>
    </source>
</evidence>
<dbReference type="Pfam" id="PF04055">
    <property type="entry name" value="Radical_SAM"/>
    <property type="match status" value="1"/>
</dbReference>